<feature type="compositionally biased region" description="Basic and acidic residues" evidence="1">
    <location>
        <begin position="41"/>
        <end position="51"/>
    </location>
</feature>
<comment type="caution">
    <text evidence="2">The sequence shown here is derived from an EMBL/GenBank/DDBJ whole genome shotgun (WGS) entry which is preliminary data.</text>
</comment>
<evidence type="ECO:0000313" key="3">
    <source>
        <dbReference type="Proteomes" id="UP000740926"/>
    </source>
</evidence>
<evidence type="ECO:0000256" key="1">
    <source>
        <dbReference type="SAM" id="MobiDB-lite"/>
    </source>
</evidence>
<proteinExistence type="predicted"/>
<gene>
    <name evidence="2" type="ORF">G6F50_018062</name>
</gene>
<keyword evidence="3" id="KW-1185">Reference proteome</keyword>
<feature type="region of interest" description="Disordered" evidence="1">
    <location>
        <begin position="1"/>
        <end position="92"/>
    </location>
</feature>
<reference evidence="2 3" key="1">
    <citation type="journal article" date="2020" name="Microb. Genom.">
        <title>Genetic diversity of clinical and environmental Mucorales isolates obtained from an investigation of mucormycosis cases among solid organ transplant recipients.</title>
        <authorList>
            <person name="Nguyen M.H."/>
            <person name="Kaul D."/>
            <person name="Muto C."/>
            <person name="Cheng S.J."/>
            <person name="Richter R.A."/>
            <person name="Bruno V.M."/>
            <person name="Liu G."/>
            <person name="Beyhan S."/>
            <person name="Sundermann A.J."/>
            <person name="Mounaud S."/>
            <person name="Pasculle A.W."/>
            <person name="Nierman W.C."/>
            <person name="Driscoll E."/>
            <person name="Cumbie R."/>
            <person name="Clancy C.J."/>
            <person name="Dupont C.L."/>
        </authorList>
    </citation>
    <scope>NUCLEOTIDE SEQUENCE [LARGE SCALE GENOMIC DNA]</scope>
    <source>
        <strain evidence="2 3">GL24</strain>
    </source>
</reference>
<evidence type="ECO:0000313" key="2">
    <source>
        <dbReference type="EMBL" id="KAG1529350.1"/>
    </source>
</evidence>
<dbReference type="Proteomes" id="UP000740926">
    <property type="component" value="Unassembled WGS sequence"/>
</dbReference>
<protein>
    <submittedName>
        <fullName evidence="2">Uncharacterized protein</fullName>
    </submittedName>
</protein>
<organism evidence="2 3">
    <name type="scientific">Rhizopus delemar</name>
    <dbReference type="NCBI Taxonomy" id="936053"/>
    <lineage>
        <taxon>Eukaryota</taxon>
        <taxon>Fungi</taxon>
        <taxon>Fungi incertae sedis</taxon>
        <taxon>Mucoromycota</taxon>
        <taxon>Mucoromycotina</taxon>
        <taxon>Mucoromycetes</taxon>
        <taxon>Mucorales</taxon>
        <taxon>Mucorineae</taxon>
        <taxon>Rhizopodaceae</taxon>
        <taxon>Rhizopus</taxon>
    </lineage>
</organism>
<dbReference type="EMBL" id="JAANIU010015470">
    <property type="protein sequence ID" value="KAG1529350.1"/>
    <property type="molecule type" value="Genomic_DNA"/>
</dbReference>
<accession>A0A9P7BZF7</accession>
<sequence length="92" mass="10314">MSLPASGRHYRTPCMHSRAMPGERSARQVPAQRVADLEQADAQHQHADGHQHPALLQALDQQRGHRGGHHAADQQAGHDLQVMQPHRQQERC</sequence>
<dbReference type="AlphaFoldDB" id="A0A9P7BZF7"/>
<name>A0A9P7BZF7_9FUNG</name>